<feature type="transmembrane region" description="Helical" evidence="1">
    <location>
        <begin position="140"/>
        <end position="163"/>
    </location>
</feature>
<feature type="transmembrane region" description="Helical" evidence="1">
    <location>
        <begin position="14"/>
        <end position="34"/>
    </location>
</feature>
<evidence type="ECO:0000313" key="3">
    <source>
        <dbReference type="Proteomes" id="UP000256629"/>
    </source>
</evidence>
<dbReference type="InterPro" id="IPR036927">
    <property type="entry name" value="Cyt_c_oxase-like_su1_sf"/>
</dbReference>
<dbReference type="EMBL" id="QRDX01000028">
    <property type="protein sequence ID" value="RED43775.1"/>
    <property type="molecule type" value="Genomic_DNA"/>
</dbReference>
<protein>
    <submittedName>
        <fullName evidence="2">Uncharacterized protein</fullName>
    </submittedName>
</protein>
<dbReference type="AlphaFoldDB" id="A0A3D9H2R2"/>
<sequence length="174" mass="19708">MSKSQNLNLNKKEIYWLIGTIVLVLILNLIIFGIDGFKSESVTDINVHDTYFVIANYHFILLFGISIFFAVYLIRVLRQNFKNLMANLVLIISTILLSIIMGGISTIVDSFAQLFSGATIYPPLSTGEMEHKIENNENNFGLITSVIYIIQIVLLIFLAYCGFKTGLNYNKVER</sequence>
<keyword evidence="3" id="KW-1185">Reference proteome</keyword>
<feature type="transmembrane region" description="Helical" evidence="1">
    <location>
        <begin position="54"/>
        <end position="74"/>
    </location>
</feature>
<keyword evidence="1" id="KW-1133">Transmembrane helix</keyword>
<evidence type="ECO:0000256" key="1">
    <source>
        <dbReference type="SAM" id="Phobius"/>
    </source>
</evidence>
<evidence type="ECO:0000313" key="2">
    <source>
        <dbReference type="EMBL" id="RED43775.1"/>
    </source>
</evidence>
<keyword evidence="1" id="KW-0812">Transmembrane</keyword>
<dbReference type="Gene3D" id="1.20.210.10">
    <property type="entry name" value="Cytochrome c oxidase-like, subunit I domain"/>
    <property type="match status" value="1"/>
</dbReference>
<reference evidence="2 3" key="1">
    <citation type="submission" date="2018-07" db="EMBL/GenBank/DDBJ databases">
        <title>Genomic Encyclopedia of Type Strains, Phase III (KMG-III): the genomes of soil and plant-associated and newly described type strains.</title>
        <authorList>
            <person name="Whitman W."/>
        </authorList>
    </citation>
    <scope>NUCLEOTIDE SEQUENCE [LARGE SCALE GENOMIC DNA]</scope>
    <source>
        <strain evidence="2 3">CECT 8487</strain>
    </source>
</reference>
<name>A0A3D9H2R2_9FLAO</name>
<dbReference type="Proteomes" id="UP000256629">
    <property type="component" value="Unassembled WGS sequence"/>
</dbReference>
<accession>A0A3D9H2R2</accession>
<proteinExistence type="predicted"/>
<keyword evidence="1" id="KW-0472">Membrane</keyword>
<gene>
    <name evidence="2" type="ORF">DFQ02_1282</name>
</gene>
<feature type="transmembrane region" description="Helical" evidence="1">
    <location>
        <begin position="86"/>
        <end position="108"/>
    </location>
</feature>
<organism evidence="2 3">
    <name type="scientific">Seonamhaeicola aphaedonensis</name>
    <dbReference type="NCBI Taxonomy" id="1461338"/>
    <lineage>
        <taxon>Bacteria</taxon>
        <taxon>Pseudomonadati</taxon>
        <taxon>Bacteroidota</taxon>
        <taxon>Flavobacteriia</taxon>
        <taxon>Flavobacteriales</taxon>
        <taxon>Flavobacteriaceae</taxon>
    </lineage>
</organism>
<comment type="caution">
    <text evidence="2">The sequence shown here is derived from an EMBL/GenBank/DDBJ whole genome shotgun (WGS) entry which is preliminary data.</text>
</comment>